<gene>
    <name evidence="1" type="ORF">TMI583_LOCUS48758</name>
</gene>
<evidence type="ECO:0000313" key="2">
    <source>
        <dbReference type="Proteomes" id="UP000682733"/>
    </source>
</evidence>
<proteinExistence type="predicted"/>
<comment type="caution">
    <text evidence="1">The sequence shown here is derived from an EMBL/GenBank/DDBJ whole genome shotgun (WGS) entry which is preliminary data.</text>
</comment>
<evidence type="ECO:0008006" key="3">
    <source>
        <dbReference type="Google" id="ProtNLM"/>
    </source>
</evidence>
<dbReference type="Gene3D" id="1.25.10.10">
    <property type="entry name" value="Leucine-rich Repeat Variant"/>
    <property type="match status" value="1"/>
</dbReference>
<protein>
    <recommendedName>
        <fullName evidence="3">HEAT repeat domain-containing protein</fullName>
    </recommendedName>
</protein>
<reference evidence="1" key="1">
    <citation type="submission" date="2021-02" db="EMBL/GenBank/DDBJ databases">
        <authorList>
            <person name="Nowell W R."/>
        </authorList>
    </citation>
    <scope>NUCLEOTIDE SEQUENCE</scope>
</reference>
<dbReference type="InterPro" id="IPR016024">
    <property type="entry name" value="ARM-type_fold"/>
</dbReference>
<dbReference type="EMBL" id="CAJOBA010101587">
    <property type="protein sequence ID" value="CAF4522093.1"/>
    <property type="molecule type" value="Genomic_DNA"/>
</dbReference>
<dbReference type="InterPro" id="IPR011989">
    <property type="entry name" value="ARM-like"/>
</dbReference>
<name>A0A8S2XYF5_9BILA</name>
<dbReference type="SUPFAM" id="SSF48371">
    <property type="entry name" value="ARM repeat"/>
    <property type="match status" value="1"/>
</dbReference>
<accession>A0A8S2XYF5</accession>
<sequence length="76" mass="8301">MNHEVGSRARKALVEMGQKAATNEVINKLLSLLDHTNVGVRMSACDILGEIGERAATDEVINKLLILLDDRDDSVI</sequence>
<evidence type="ECO:0000313" key="1">
    <source>
        <dbReference type="EMBL" id="CAF4522093.1"/>
    </source>
</evidence>
<dbReference type="AlphaFoldDB" id="A0A8S2XYF5"/>
<organism evidence="1 2">
    <name type="scientific">Didymodactylos carnosus</name>
    <dbReference type="NCBI Taxonomy" id="1234261"/>
    <lineage>
        <taxon>Eukaryota</taxon>
        <taxon>Metazoa</taxon>
        <taxon>Spiralia</taxon>
        <taxon>Gnathifera</taxon>
        <taxon>Rotifera</taxon>
        <taxon>Eurotatoria</taxon>
        <taxon>Bdelloidea</taxon>
        <taxon>Philodinida</taxon>
        <taxon>Philodinidae</taxon>
        <taxon>Didymodactylos</taxon>
    </lineage>
</organism>
<dbReference type="Pfam" id="PF13646">
    <property type="entry name" value="HEAT_2"/>
    <property type="match status" value="1"/>
</dbReference>
<dbReference type="Proteomes" id="UP000682733">
    <property type="component" value="Unassembled WGS sequence"/>
</dbReference>
<feature type="non-terminal residue" evidence="1">
    <location>
        <position position="1"/>
    </location>
</feature>
<feature type="non-terminal residue" evidence="1">
    <location>
        <position position="76"/>
    </location>
</feature>